<organism evidence="2 3">
    <name type="scientific">Sphingomonas albertensis</name>
    <dbReference type="NCBI Taxonomy" id="2762591"/>
    <lineage>
        <taxon>Bacteria</taxon>
        <taxon>Pseudomonadati</taxon>
        <taxon>Pseudomonadota</taxon>
        <taxon>Alphaproteobacteria</taxon>
        <taxon>Sphingomonadales</taxon>
        <taxon>Sphingomonadaceae</taxon>
        <taxon>Sphingomonas</taxon>
    </lineage>
</organism>
<dbReference type="InterPro" id="IPR010270">
    <property type="entry name" value="Phage_P2_GpM"/>
</dbReference>
<comment type="caution">
    <text evidence="2">The sequence shown here is derived from an EMBL/GenBank/DDBJ whole genome shotgun (WGS) entry which is preliminary data.</text>
</comment>
<keyword evidence="3" id="KW-1185">Reference proteome</keyword>
<reference evidence="2 3" key="1">
    <citation type="submission" date="2020-08" db="EMBL/GenBank/DDBJ databases">
        <title>Putative novel bacterial strains isolated from necrotic wheat leaf tissues caused by Xanthomonas translucens.</title>
        <authorList>
            <person name="Tambong J.T."/>
        </authorList>
    </citation>
    <scope>NUCLEOTIDE SEQUENCE [LARGE SCALE GENOMIC DNA]</scope>
    <source>
        <strain evidence="3">DOAB 1063</strain>
    </source>
</reference>
<gene>
    <name evidence="2" type="ORF">H8S47_04575</name>
</gene>
<proteinExistence type="predicted"/>
<feature type="region of interest" description="Disordered" evidence="1">
    <location>
        <begin position="18"/>
        <end position="40"/>
    </location>
</feature>
<evidence type="ECO:0000313" key="3">
    <source>
        <dbReference type="Proteomes" id="UP000597613"/>
    </source>
</evidence>
<protein>
    <submittedName>
        <fullName evidence="2">Terminase</fullName>
    </submittedName>
</protein>
<dbReference type="EMBL" id="JACONT010000006">
    <property type="protein sequence ID" value="MBC3940958.1"/>
    <property type="molecule type" value="Genomic_DNA"/>
</dbReference>
<sequence length="259" mass="28044">MSLARKHRDRILASQMASAPVMESGLSQPASAPASDAGTPAERAAASIAMRLQHDLRRLKEIHSIQRKIETKRELLPAYADWVAGLLEGGRNAGIGVAEDVLPTIMVWLIDTGDYVRALELAEHVVAYDVPLPSRYERSAPTLIVEEIADAAIRAQTAKQPFPLDVLEHVEELTADADMHDQVRAKLHKAIGTELARAADAMDPTKPEFAEVAHRALAPLRRAVALHDRVGVAGQIKRLERALAPPKPTTKSAGTSPAK</sequence>
<evidence type="ECO:0000256" key="1">
    <source>
        <dbReference type="SAM" id="MobiDB-lite"/>
    </source>
</evidence>
<name>A0ABR7AKH9_9SPHN</name>
<evidence type="ECO:0000313" key="2">
    <source>
        <dbReference type="EMBL" id="MBC3940958.1"/>
    </source>
</evidence>
<accession>A0ABR7AKH9</accession>
<dbReference type="Proteomes" id="UP000597613">
    <property type="component" value="Unassembled WGS sequence"/>
</dbReference>
<dbReference type="Pfam" id="PF05944">
    <property type="entry name" value="Phage_term_smal"/>
    <property type="match status" value="1"/>
</dbReference>